<sequence>MMPTSVYSQALQSSSNKKNQQSKSHVGSPSLIFGFNHKSRSSSFDVAEQSPEKSPKKQNLLTWFMKTQSLSTEKSGSVYTRGRSPSNPNLIIKQNSLEGKEEPKTPKSQRLRSLTVADDCKFQTSTRKGSLNSPIPISPVLSKGTKTKPISIMKRSATVGSCDMYSASVSGGKTLESIEEEAGETSQRIASTFFAEPVYLENSANLSNRQESSFANARSNGKFSFLGTSCPDSGYYDPKRKLSSTASNFSPEENLLGSLEMEQKFSEPSSPQLNSKAKPSLSFRKL</sequence>
<feature type="compositionally biased region" description="Polar residues" evidence="1">
    <location>
        <begin position="266"/>
        <end position="277"/>
    </location>
</feature>
<evidence type="ECO:0000313" key="3">
    <source>
        <dbReference type="Proteomes" id="UP001626550"/>
    </source>
</evidence>
<feature type="region of interest" description="Disordered" evidence="1">
    <location>
        <begin position="42"/>
        <end position="61"/>
    </location>
</feature>
<reference evidence="2 3" key="1">
    <citation type="submission" date="2024-11" db="EMBL/GenBank/DDBJ databases">
        <title>Adaptive evolution of stress response genes in parasites aligns with host niche diversity.</title>
        <authorList>
            <person name="Hahn C."/>
            <person name="Resl P."/>
        </authorList>
    </citation>
    <scope>NUCLEOTIDE SEQUENCE [LARGE SCALE GENOMIC DNA]</scope>
    <source>
        <strain evidence="2">EGGRZ-B1_66</strain>
        <tissue evidence="2">Body</tissue>
    </source>
</reference>
<evidence type="ECO:0000256" key="1">
    <source>
        <dbReference type="SAM" id="MobiDB-lite"/>
    </source>
</evidence>
<keyword evidence="3" id="KW-1185">Reference proteome</keyword>
<comment type="caution">
    <text evidence="2">The sequence shown here is derived from an EMBL/GenBank/DDBJ whole genome shotgun (WGS) entry which is preliminary data.</text>
</comment>
<gene>
    <name evidence="2" type="ORF">Ciccas_010294</name>
</gene>
<feature type="compositionally biased region" description="Low complexity" evidence="1">
    <location>
        <begin position="12"/>
        <end position="24"/>
    </location>
</feature>
<dbReference type="EMBL" id="JBJKFK010002421">
    <property type="protein sequence ID" value="KAL3311130.1"/>
    <property type="molecule type" value="Genomic_DNA"/>
</dbReference>
<name>A0ABD2PUJ9_9PLAT</name>
<protein>
    <submittedName>
        <fullName evidence="2">Uncharacterized protein</fullName>
    </submittedName>
</protein>
<organism evidence="2 3">
    <name type="scientific">Cichlidogyrus casuarinus</name>
    <dbReference type="NCBI Taxonomy" id="1844966"/>
    <lineage>
        <taxon>Eukaryota</taxon>
        <taxon>Metazoa</taxon>
        <taxon>Spiralia</taxon>
        <taxon>Lophotrochozoa</taxon>
        <taxon>Platyhelminthes</taxon>
        <taxon>Monogenea</taxon>
        <taxon>Monopisthocotylea</taxon>
        <taxon>Dactylogyridea</taxon>
        <taxon>Ancyrocephalidae</taxon>
        <taxon>Cichlidogyrus</taxon>
    </lineage>
</organism>
<dbReference type="AlphaFoldDB" id="A0ABD2PUJ9"/>
<feature type="region of interest" description="Disordered" evidence="1">
    <location>
        <begin position="70"/>
        <end position="113"/>
    </location>
</feature>
<dbReference type="Proteomes" id="UP001626550">
    <property type="component" value="Unassembled WGS sequence"/>
</dbReference>
<accession>A0ABD2PUJ9</accession>
<evidence type="ECO:0000313" key="2">
    <source>
        <dbReference type="EMBL" id="KAL3311130.1"/>
    </source>
</evidence>
<proteinExistence type="predicted"/>
<feature type="compositionally biased region" description="Polar residues" evidence="1">
    <location>
        <begin position="70"/>
        <end position="97"/>
    </location>
</feature>
<feature type="region of interest" description="Disordered" evidence="1">
    <location>
        <begin position="241"/>
        <end position="286"/>
    </location>
</feature>
<feature type="region of interest" description="Disordered" evidence="1">
    <location>
        <begin position="1"/>
        <end position="34"/>
    </location>
</feature>
<feature type="compositionally biased region" description="Polar residues" evidence="1">
    <location>
        <begin position="1"/>
        <end position="11"/>
    </location>
</feature>